<geneLocation type="plasmid" evidence="2">
    <name>pTiC6.5</name>
</geneLocation>
<proteinExistence type="predicted"/>
<reference evidence="2" key="1">
    <citation type="journal article" date="2019" name="Genome Biol. Evol.">
        <title>Evolutionary Relatedness and Classification of Tumour-Inducing and Opine-Catabolic Plasmids in Three Rhizobium rhizogenes Strains Isolated from the Same Crown Gall Tumour.</title>
        <authorList>
            <person name="Kuzmanovic N."/>
            <person name="Pulawska J."/>
        </authorList>
    </citation>
    <scope>NUCLEOTIDE SEQUENCE</scope>
    <source>
        <strain evidence="2">C6.5</strain>
        <plasmid evidence="2">pTiC6.5</plasmid>
    </source>
</reference>
<feature type="compositionally biased region" description="Low complexity" evidence="1">
    <location>
        <begin position="46"/>
        <end position="57"/>
    </location>
</feature>
<organism evidence="2">
    <name type="scientific">Rhizobium rhizogenes</name>
    <name type="common">Agrobacterium rhizogenes</name>
    <dbReference type="NCBI Taxonomy" id="359"/>
    <lineage>
        <taxon>Bacteria</taxon>
        <taxon>Pseudomonadati</taxon>
        <taxon>Pseudomonadota</taxon>
        <taxon>Alphaproteobacteria</taxon>
        <taxon>Hyphomicrobiales</taxon>
        <taxon>Rhizobiaceae</taxon>
        <taxon>Rhizobium/Agrobacterium group</taxon>
        <taxon>Rhizobium</taxon>
    </lineage>
</organism>
<feature type="compositionally biased region" description="Basic residues" evidence="1">
    <location>
        <begin position="103"/>
        <end position="128"/>
    </location>
</feature>
<evidence type="ECO:0000313" key="2">
    <source>
        <dbReference type="EMBL" id="QCL10925.1"/>
    </source>
</evidence>
<accession>A0A4P8DKJ7</accession>
<feature type="region of interest" description="Disordered" evidence="1">
    <location>
        <begin position="39"/>
        <end position="160"/>
    </location>
</feature>
<dbReference type="EMBL" id="MK318986">
    <property type="protein sequence ID" value="QCL10925.1"/>
    <property type="molecule type" value="Genomic_DNA"/>
</dbReference>
<protein>
    <submittedName>
        <fullName evidence="2">Tiorf60 domain protein</fullName>
    </submittedName>
</protein>
<keyword evidence="2" id="KW-0614">Plasmid</keyword>
<evidence type="ECO:0000256" key="1">
    <source>
        <dbReference type="SAM" id="MobiDB-lite"/>
    </source>
</evidence>
<dbReference type="AlphaFoldDB" id="A0A4P8DKJ7"/>
<gene>
    <name evidence="2" type="primary">tiorf60</name>
    <name evidence="2" type="ORF">pTiC6.5_84</name>
</gene>
<name>A0A4P8DKJ7_RHIRH</name>
<sequence>MTSAWKDQLAGAGLARILHDLLSGFGIRDQPLGRSVLRFRGGLNQRPSGSRPLSRRGTAGHAALDKTGTRASQNRGFRLPAHLLRSIRPARTLNRPACAGSFRPHRRTERPRGRSLRANRKGNHHGKARNLFTSSFSPCRPCRAAPQGRHDRNGPPNMPR</sequence>